<keyword evidence="1 3" id="KW-0732">Signal</keyword>
<evidence type="ECO:0000256" key="1">
    <source>
        <dbReference type="ARBA" id="ARBA00022729"/>
    </source>
</evidence>
<feature type="chain" id="PRO_5004808237" description="Bulb-type lectin domain-containing protein" evidence="3">
    <location>
        <begin position="20"/>
        <end position="414"/>
    </location>
</feature>
<dbReference type="PROSITE" id="PS50026">
    <property type="entry name" value="EGF_3"/>
    <property type="match status" value="1"/>
</dbReference>
<dbReference type="InterPro" id="IPR000742">
    <property type="entry name" value="EGF"/>
</dbReference>
<feature type="domain" description="Bulb-type lectin" evidence="5">
    <location>
        <begin position="14"/>
        <end position="141"/>
    </location>
</feature>
<evidence type="ECO:0000313" key="6">
    <source>
        <dbReference type="EMBL" id="ERN11619.1"/>
    </source>
</evidence>
<feature type="domain" description="EGF-like" evidence="4">
    <location>
        <begin position="281"/>
        <end position="319"/>
    </location>
</feature>
<dbReference type="PANTHER" id="PTHR47976:SF108">
    <property type="entry name" value="G-TYPE LECTIN S-RECEPTOR-LIKE SERINE_THREONINE-PROTEIN KINASE LECRK1"/>
    <property type="match status" value="1"/>
</dbReference>
<evidence type="ECO:0008006" key="8">
    <source>
        <dbReference type="Google" id="ProtNLM"/>
    </source>
</evidence>
<dbReference type="PANTHER" id="PTHR47976">
    <property type="entry name" value="G-TYPE LECTIN S-RECEPTOR-LIKE SERINE/THREONINE-PROTEIN KINASE SD2-5"/>
    <property type="match status" value="1"/>
</dbReference>
<dbReference type="InterPro" id="IPR051343">
    <property type="entry name" value="G-type_lectin_kinases/EP1-like"/>
</dbReference>
<dbReference type="PROSITE" id="PS50927">
    <property type="entry name" value="BULB_LECTIN"/>
    <property type="match status" value="1"/>
</dbReference>
<dbReference type="SUPFAM" id="SSF51110">
    <property type="entry name" value="alpha-D-mannose-specific plant lectins"/>
    <property type="match status" value="2"/>
</dbReference>
<dbReference type="FunFam" id="2.90.10.10:FF:000013">
    <property type="entry name" value="G-type lectin S-receptor-like serine/threonine-protein kinase LECRK1"/>
    <property type="match status" value="1"/>
</dbReference>
<dbReference type="CDD" id="cd00028">
    <property type="entry name" value="B_lectin"/>
    <property type="match status" value="1"/>
</dbReference>
<dbReference type="FunFam" id="2.90.10.30:FF:000001">
    <property type="entry name" value="Serine/threonine-protein kinase"/>
    <property type="match status" value="1"/>
</dbReference>
<dbReference type="AlphaFoldDB" id="W1PUW8"/>
<reference evidence="7" key="1">
    <citation type="journal article" date="2013" name="Science">
        <title>The Amborella genome and the evolution of flowering plants.</title>
        <authorList>
            <consortium name="Amborella Genome Project"/>
        </authorList>
    </citation>
    <scope>NUCLEOTIDE SEQUENCE [LARGE SCALE GENOMIC DNA]</scope>
</reference>
<dbReference type="SMART" id="SM00108">
    <property type="entry name" value="B_lectin"/>
    <property type="match status" value="1"/>
</dbReference>
<dbReference type="Gramene" id="ERN11619">
    <property type="protein sequence ID" value="ERN11619"/>
    <property type="gene ID" value="AMTR_s00022p00194170"/>
</dbReference>
<evidence type="ECO:0000256" key="2">
    <source>
        <dbReference type="PROSITE-ProRule" id="PRU00076"/>
    </source>
</evidence>
<feature type="signal peptide" evidence="3">
    <location>
        <begin position="1"/>
        <end position="19"/>
    </location>
</feature>
<proteinExistence type="predicted"/>
<evidence type="ECO:0000256" key="3">
    <source>
        <dbReference type="SAM" id="SignalP"/>
    </source>
</evidence>
<evidence type="ECO:0000259" key="4">
    <source>
        <dbReference type="PROSITE" id="PS50026"/>
    </source>
</evidence>
<dbReference type="Pfam" id="PF01453">
    <property type="entry name" value="B_lectin"/>
    <property type="match status" value="1"/>
</dbReference>
<dbReference type="Proteomes" id="UP000017836">
    <property type="component" value="Unassembled WGS sequence"/>
</dbReference>
<keyword evidence="2" id="KW-0245">EGF-like domain</keyword>
<dbReference type="InterPro" id="IPR001480">
    <property type="entry name" value="Bulb-type_lectin_dom"/>
</dbReference>
<accession>W1PUW8</accession>
<dbReference type="Gene3D" id="2.90.10.10">
    <property type="entry name" value="Bulb-type lectin domain"/>
    <property type="match status" value="2"/>
</dbReference>
<keyword evidence="7" id="KW-1185">Reference proteome</keyword>
<comment type="caution">
    <text evidence="2">Lacks conserved residue(s) required for the propagation of feature annotation.</text>
</comment>
<evidence type="ECO:0000313" key="7">
    <source>
        <dbReference type="Proteomes" id="UP000017836"/>
    </source>
</evidence>
<protein>
    <recommendedName>
        <fullName evidence="8">Bulb-type lectin domain-containing protein</fullName>
    </recommendedName>
</protein>
<gene>
    <name evidence="6" type="ORF">AMTR_s00022p00194170</name>
</gene>
<evidence type="ECO:0000259" key="5">
    <source>
        <dbReference type="PROSITE" id="PS50927"/>
    </source>
</evidence>
<dbReference type="OMA" id="ENICIAV"/>
<dbReference type="EMBL" id="KI392687">
    <property type="protein sequence ID" value="ERN11619.1"/>
    <property type="molecule type" value="Genomic_DNA"/>
</dbReference>
<dbReference type="InterPro" id="IPR036426">
    <property type="entry name" value="Bulb-type_lectin_dom_sf"/>
</dbReference>
<sequence>MARFLTVLFFLSLPLPSQSYSNITRGTTLLSFSPNNSYWPSPSGDFAFGFYPIDGNQFLIGIWFYKIPEKTLVWAANRDEPVQIGSKIQFTDDGKLLFIDSQGHQYWIYNGTTGATSASMLDTGNFVLVDSLSGILWQSFDYPTDTLLPGQTLGQEKPLYSNRLWRDYLTGRFMLVLQYDGNLVLYPRSRRDIFPNPAYFASQTDGESPPVNLVFDRTGFLYLKNSNNKIVYSVSSNVINPVEEYYQRATIDSDGFFRRYSRPKNAENGESWTAVSKAPNDRNSCGIPGICSLNGYCVLDQGGRAQCLCPHKFSFVDPNYTFGGCKRDFIISCENYKASNYLLIELENVDWPFGDYELLHLGEDDCKEACMSDCFCDAAIYRSNQCWKKRMPLMDGVKDVRIGGKALIKVASSG</sequence>
<name>W1PUW8_AMBTC</name>
<dbReference type="HOGENOM" id="CLU_000288_116_2_1"/>
<organism evidence="6 7">
    <name type="scientific">Amborella trichopoda</name>
    <dbReference type="NCBI Taxonomy" id="13333"/>
    <lineage>
        <taxon>Eukaryota</taxon>
        <taxon>Viridiplantae</taxon>
        <taxon>Streptophyta</taxon>
        <taxon>Embryophyta</taxon>
        <taxon>Tracheophyta</taxon>
        <taxon>Spermatophyta</taxon>
        <taxon>Magnoliopsida</taxon>
        <taxon>Amborellales</taxon>
        <taxon>Amborellaceae</taxon>
        <taxon>Amborella</taxon>
    </lineage>
</organism>
<dbReference type="CDD" id="cd01098">
    <property type="entry name" value="PAN_AP_plant"/>
    <property type="match status" value="1"/>
</dbReference>
<dbReference type="eggNOG" id="ENOG502SIDG">
    <property type="taxonomic scope" value="Eukaryota"/>
</dbReference>